<dbReference type="Pfam" id="PF19574">
    <property type="entry name" value="LolA_3"/>
    <property type="match status" value="1"/>
</dbReference>
<name>A1VM12_POLNA</name>
<reference evidence="3" key="1">
    <citation type="journal article" date="2009" name="Environ. Microbiol.">
        <title>The genome of Polaromonas naphthalenivorans strain CJ2, isolated from coal tar-contaminated sediment, reveals physiological and metabolic versatility and evolution through extensive horizontal gene transfer.</title>
        <authorList>
            <person name="Yagi J.M."/>
            <person name="Sims D."/>
            <person name="Brettin T."/>
            <person name="Bruce D."/>
            <person name="Madsen E.L."/>
        </authorList>
    </citation>
    <scope>NUCLEOTIDE SEQUENCE [LARGE SCALE GENOMIC DNA]</scope>
    <source>
        <strain evidence="3">CJ2</strain>
    </source>
</reference>
<accession>A1VM12</accession>
<dbReference type="CDD" id="cd16325">
    <property type="entry name" value="LolA"/>
    <property type="match status" value="1"/>
</dbReference>
<keyword evidence="3" id="KW-1185">Reference proteome</keyword>
<dbReference type="Proteomes" id="UP000000644">
    <property type="component" value="Chromosome"/>
</dbReference>
<protein>
    <submittedName>
        <fullName evidence="2">Putative transmembrane protein</fullName>
    </submittedName>
</protein>
<evidence type="ECO:0000256" key="1">
    <source>
        <dbReference type="ARBA" id="ARBA00022729"/>
    </source>
</evidence>
<dbReference type="KEGG" id="pna:Pnap_1375"/>
<evidence type="ECO:0000313" key="3">
    <source>
        <dbReference type="Proteomes" id="UP000000644"/>
    </source>
</evidence>
<dbReference type="HOGENOM" id="CLU_091014_0_0_4"/>
<dbReference type="SUPFAM" id="SSF89392">
    <property type="entry name" value="Prokaryotic lipoproteins and lipoprotein localization factors"/>
    <property type="match status" value="1"/>
</dbReference>
<keyword evidence="2" id="KW-0812">Transmembrane</keyword>
<dbReference type="InterPro" id="IPR004564">
    <property type="entry name" value="OM_lipoprot_carrier_LolA-like"/>
</dbReference>
<dbReference type="InterPro" id="IPR029046">
    <property type="entry name" value="LolA/LolB/LppX"/>
</dbReference>
<dbReference type="RefSeq" id="WP_011800781.1">
    <property type="nucleotide sequence ID" value="NC_008781.1"/>
</dbReference>
<dbReference type="Gene3D" id="2.50.20.10">
    <property type="entry name" value="Lipoprotein localisation LolA/LolB/LppX"/>
    <property type="match status" value="1"/>
</dbReference>
<keyword evidence="1" id="KW-0732">Signal</keyword>
<organism evidence="2 3">
    <name type="scientific">Polaromonas naphthalenivorans (strain CJ2)</name>
    <dbReference type="NCBI Taxonomy" id="365044"/>
    <lineage>
        <taxon>Bacteria</taxon>
        <taxon>Pseudomonadati</taxon>
        <taxon>Pseudomonadota</taxon>
        <taxon>Betaproteobacteria</taxon>
        <taxon>Burkholderiales</taxon>
        <taxon>Comamonadaceae</taxon>
        <taxon>Polaromonas</taxon>
    </lineage>
</organism>
<sequence length="216" mass="23695">MTLFPELPQLPAFATGLPRRAAQGLASALAALTIGLALAAFSPAAFAAWDLQQLMDSLAQNKSGHASFVEKKYIAVLDRPVESSGELLYTAPDGLEKRTLKPKPESMVVNGDELLIERGRQKHRLQLQAYPELAAFIDSIRGTLAGDRKALERSYRLSLEGSAERWSLQLLPLDEKMQAVIQRITIAGMRDQVRSIEITQADGDRSVMNIDKLATP</sequence>
<proteinExistence type="predicted"/>
<dbReference type="EMBL" id="CP000529">
    <property type="protein sequence ID" value="ABM36690.1"/>
    <property type="molecule type" value="Genomic_DNA"/>
</dbReference>
<dbReference type="OrthoDB" id="5297911at2"/>
<dbReference type="AlphaFoldDB" id="A1VM12"/>
<dbReference type="eggNOG" id="COG2834">
    <property type="taxonomic scope" value="Bacteria"/>
</dbReference>
<evidence type="ECO:0000313" key="2">
    <source>
        <dbReference type="EMBL" id="ABM36690.1"/>
    </source>
</evidence>
<dbReference type="STRING" id="365044.Pnap_1375"/>
<keyword evidence="2" id="KW-0472">Membrane</keyword>
<gene>
    <name evidence="2" type="ordered locus">Pnap_1375</name>
</gene>